<reference evidence="2 3" key="1">
    <citation type="submission" date="2018-07" db="EMBL/GenBank/DDBJ databases">
        <title>Genomic Encyclopedia of Type Strains, Phase IV (KMG-IV): sequencing the most valuable type-strain genomes for metagenomic binning, comparative biology and taxonomic classification.</title>
        <authorList>
            <person name="Goeker M."/>
        </authorList>
    </citation>
    <scope>NUCLEOTIDE SEQUENCE [LARGE SCALE GENOMIC DNA]</scope>
    <source>
        <strain evidence="2 3">DSM 44290</strain>
    </source>
</reference>
<protein>
    <submittedName>
        <fullName evidence="2">Uncharacterized protein</fullName>
    </submittedName>
</protein>
<dbReference type="EMBL" id="QQBC01000001">
    <property type="protein sequence ID" value="RDI69010.1"/>
    <property type="molecule type" value="Genomic_DNA"/>
</dbReference>
<dbReference type="Proteomes" id="UP000254869">
    <property type="component" value="Unassembled WGS sequence"/>
</dbReference>
<evidence type="ECO:0000313" key="2">
    <source>
        <dbReference type="EMBL" id="RDI69010.1"/>
    </source>
</evidence>
<evidence type="ECO:0000256" key="1">
    <source>
        <dbReference type="SAM" id="Phobius"/>
    </source>
</evidence>
<sequence length="188" mass="19878">MSALNRPARLNRSLLGLLGVVVAAAGGFAIAAHLGRVSRVDSGAPLVPGTEDPPRWVFYLAVAGAVIVGLGCLRWIAAQLVRLPRPVRWQLGVPDPSGETVLDSDIAAAPLAAEVESYGEVDAVTARLAGLADSPQLHLVVTAAADADLTELRRRILGHAVPRLRQALEVEVIPVTMELRLADRGRTR</sequence>
<proteinExistence type="predicted"/>
<name>A0A370IEK7_9NOCA</name>
<keyword evidence="1" id="KW-0472">Membrane</keyword>
<feature type="transmembrane region" description="Helical" evidence="1">
    <location>
        <begin position="55"/>
        <end position="76"/>
    </location>
</feature>
<organism evidence="2 3">
    <name type="scientific">Nocardia pseudobrasiliensis</name>
    <dbReference type="NCBI Taxonomy" id="45979"/>
    <lineage>
        <taxon>Bacteria</taxon>
        <taxon>Bacillati</taxon>
        <taxon>Actinomycetota</taxon>
        <taxon>Actinomycetes</taxon>
        <taxon>Mycobacteriales</taxon>
        <taxon>Nocardiaceae</taxon>
        <taxon>Nocardia</taxon>
    </lineage>
</organism>
<gene>
    <name evidence="2" type="ORF">DFR76_101547</name>
</gene>
<accession>A0A370IEK7</accession>
<keyword evidence="1" id="KW-1133">Transmembrane helix</keyword>
<keyword evidence="3" id="KW-1185">Reference proteome</keyword>
<dbReference type="RefSeq" id="WP_067990865.1">
    <property type="nucleotide sequence ID" value="NZ_QQBC01000001.1"/>
</dbReference>
<evidence type="ECO:0000313" key="3">
    <source>
        <dbReference type="Proteomes" id="UP000254869"/>
    </source>
</evidence>
<comment type="caution">
    <text evidence="2">The sequence shown here is derived from an EMBL/GenBank/DDBJ whole genome shotgun (WGS) entry which is preliminary data.</text>
</comment>
<keyword evidence="1" id="KW-0812">Transmembrane</keyword>
<dbReference type="STRING" id="1210086.GCA_001613105_00401"/>
<dbReference type="AlphaFoldDB" id="A0A370IEK7"/>